<dbReference type="EMBL" id="JAGDEL010000043">
    <property type="protein sequence ID" value="MBO1515578.1"/>
    <property type="molecule type" value="Genomic_DNA"/>
</dbReference>
<proteinExistence type="predicted"/>
<comment type="caution">
    <text evidence="1">The sequence shown here is derived from an EMBL/GenBank/DDBJ whole genome shotgun (WGS) entry which is preliminary data.</text>
</comment>
<reference evidence="1 2" key="1">
    <citation type="submission" date="2021-03" db="EMBL/GenBank/DDBJ databases">
        <title>Whole genome sequence of Metabacillus bambusae BG109.</title>
        <authorList>
            <person name="Jeong J.W."/>
        </authorList>
    </citation>
    <scope>NUCLEOTIDE SEQUENCE [LARGE SCALE GENOMIC DNA]</scope>
    <source>
        <strain evidence="1 2">BG109</strain>
    </source>
</reference>
<gene>
    <name evidence="1" type="ORF">I7822_28615</name>
</gene>
<organism evidence="1 2">
    <name type="scientific">Metabacillus bambusae</name>
    <dbReference type="NCBI Taxonomy" id="2795218"/>
    <lineage>
        <taxon>Bacteria</taxon>
        <taxon>Bacillati</taxon>
        <taxon>Bacillota</taxon>
        <taxon>Bacilli</taxon>
        <taxon>Bacillales</taxon>
        <taxon>Bacillaceae</taxon>
        <taxon>Metabacillus</taxon>
    </lineage>
</organism>
<sequence>MNDNHIVLKSWNKLELVKRIQDLEKRGYSCVSRIVSDTKTCKVWRYQKANYHAYKRDFKGTVDHTLYMVKMAREESA</sequence>
<evidence type="ECO:0000313" key="1">
    <source>
        <dbReference type="EMBL" id="MBO1515578.1"/>
    </source>
</evidence>
<evidence type="ECO:0000313" key="2">
    <source>
        <dbReference type="Proteomes" id="UP000663981"/>
    </source>
</evidence>
<dbReference type="RefSeq" id="WP_207982434.1">
    <property type="nucleotide sequence ID" value="NZ_JAGDEL010000043.1"/>
</dbReference>
<keyword evidence="2" id="KW-1185">Reference proteome</keyword>
<accession>A0ABS3NBL6</accession>
<name>A0ABS3NBL6_9BACI</name>
<dbReference type="Proteomes" id="UP000663981">
    <property type="component" value="Unassembled WGS sequence"/>
</dbReference>
<protein>
    <submittedName>
        <fullName evidence="1">Uncharacterized protein</fullName>
    </submittedName>
</protein>